<dbReference type="EC" id="6.3.2.17" evidence="9"/>
<comment type="caution">
    <text evidence="9">The sequence shown here is derived from an EMBL/GenBank/DDBJ whole genome shotgun (WGS) entry which is preliminary data.</text>
</comment>
<evidence type="ECO:0000256" key="6">
    <source>
        <dbReference type="ARBA" id="ARBA00022842"/>
    </source>
</evidence>
<keyword evidence="10" id="KW-1185">Reference proteome</keyword>
<dbReference type="EC" id="6.3.2.12" evidence="9"/>
<keyword evidence="5 7" id="KW-0067">ATP-binding</keyword>
<evidence type="ECO:0000313" key="9">
    <source>
        <dbReference type="EMBL" id="MBM7636061.1"/>
    </source>
</evidence>
<evidence type="ECO:0000256" key="5">
    <source>
        <dbReference type="ARBA" id="ARBA00022840"/>
    </source>
</evidence>
<dbReference type="Pfam" id="PF08245">
    <property type="entry name" value="Mur_ligase_M"/>
    <property type="match status" value="1"/>
</dbReference>
<dbReference type="GO" id="GO:0004326">
    <property type="term" value="F:tetrahydrofolylpolyglutamate synthase activity"/>
    <property type="evidence" value="ECO:0007669"/>
    <property type="project" value="UniProtKB-EC"/>
</dbReference>
<dbReference type="EMBL" id="JAFBEI010000015">
    <property type="protein sequence ID" value="MBM7636061.1"/>
    <property type="molecule type" value="Genomic_DNA"/>
</dbReference>
<keyword evidence="2 7" id="KW-0436">Ligase</keyword>
<keyword evidence="6" id="KW-0460">Magnesium</keyword>
<dbReference type="GO" id="GO:0008841">
    <property type="term" value="F:dihydrofolate synthase activity"/>
    <property type="evidence" value="ECO:0007669"/>
    <property type="project" value="UniProtKB-EC"/>
</dbReference>
<evidence type="ECO:0000256" key="1">
    <source>
        <dbReference type="ARBA" id="ARBA00008276"/>
    </source>
</evidence>
<accession>A0ABS2PLU1</accession>
<evidence type="ECO:0000256" key="4">
    <source>
        <dbReference type="ARBA" id="ARBA00022741"/>
    </source>
</evidence>
<comment type="similarity">
    <text evidence="1 7">Belongs to the folylpolyglutamate synthase family.</text>
</comment>
<dbReference type="RefSeq" id="WP_205016956.1">
    <property type="nucleotide sequence ID" value="NZ_JAFBEI010000015.1"/>
</dbReference>
<keyword evidence="4 7" id="KW-0547">Nucleotide-binding</keyword>
<evidence type="ECO:0000313" key="10">
    <source>
        <dbReference type="Proteomes" id="UP000809081"/>
    </source>
</evidence>
<name>A0ABS2PLU1_9STRE</name>
<dbReference type="Gene3D" id="3.90.190.20">
    <property type="entry name" value="Mur ligase, C-terminal domain"/>
    <property type="match status" value="1"/>
</dbReference>
<dbReference type="PANTHER" id="PTHR11136:SF0">
    <property type="entry name" value="DIHYDROFOLATE SYNTHETASE-RELATED"/>
    <property type="match status" value="1"/>
</dbReference>
<evidence type="ECO:0000256" key="3">
    <source>
        <dbReference type="ARBA" id="ARBA00022723"/>
    </source>
</evidence>
<dbReference type="PIRSF" id="PIRSF001563">
    <property type="entry name" value="Folylpolyglu_synth"/>
    <property type="match status" value="1"/>
</dbReference>
<protein>
    <submittedName>
        <fullName evidence="9">Dihydrofolate synthase/folylpolyglutamate synthase</fullName>
        <ecNumber evidence="9">6.3.2.12</ecNumber>
        <ecNumber evidence="9">6.3.2.17</ecNumber>
    </submittedName>
</protein>
<reference evidence="9 10" key="1">
    <citation type="submission" date="2021-01" db="EMBL/GenBank/DDBJ databases">
        <title>Genomic Encyclopedia of Type Strains, Phase IV (KMG-IV): sequencing the most valuable type-strain genomes for metagenomic binning, comparative biology and taxonomic classification.</title>
        <authorList>
            <person name="Goeker M."/>
        </authorList>
    </citation>
    <scope>NUCLEOTIDE SEQUENCE [LARGE SCALE GENOMIC DNA]</scope>
    <source>
        <strain evidence="9 10">DSM 27513</strain>
    </source>
</reference>
<sequence>MTYQETLQFIHSFKANGRQTSLKRMNWLLEQVGNPQHRFSAVHIVGTNGKGSTTAYLQHIFTQSGYQTGTFTSPFITRFNERIAIDANSISDDDLITLVEQLKPYLLKVEKETDLGSVTEFELVTLLMFLYFAQQNVDIAFIEAGIGGEYDATHVFHPRAMVCTSIGFDHTDKLGTSLIDIAKHKVGVIEDDLPFIFAKVPNKARQVFYNTAYEYEAPTFELGQDFKILTKGNAFDFSYHDIRLSDIKLKMLGQHQQSNAALAIMTSLVLSEEFPNINLSHIKTGLEKATWPGRSELMTDNIILDGAHNPQGLESLKDMLDSNFSDRQIHILFAGLKRKPISQMLAILDDFDLSVTSFDFFEALPLDDYDESFNKVTHYQNWLAQSQTSDDLFVITGSLYFISEVRNYLLKTKKTD</sequence>
<organism evidence="9 10">
    <name type="scientific">Streptococcus saliviloxodontae</name>
    <dbReference type="NCBI Taxonomy" id="1349416"/>
    <lineage>
        <taxon>Bacteria</taxon>
        <taxon>Bacillati</taxon>
        <taxon>Bacillota</taxon>
        <taxon>Bacilli</taxon>
        <taxon>Lactobacillales</taxon>
        <taxon>Streptococcaceae</taxon>
        <taxon>Streptococcus</taxon>
    </lineage>
</organism>
<dbReference type="InterPro" id="IPR036565">
    <property type="entry name" value="Mur-like_cat_sf"/>
</dbReference>
<proteinExistence type="inferred from homology"/>
<dbReference type="Gene3D" id="3.40.1190.10">
    <property type="entry name" value="Mur-like, catalytic domain"/>
    <property type="match status" value="1"/>
</dbReference>
<dbReference type="SUPFAM" id="SSF53623">
    <property type="entry name" value="MurD-like peptide ligases, catalytic domain"/>
    <property type="match status" value="1"/>
</dbReference>
<dbReference type="InterPro" id="IPR036615">
    <property type="entry name" value="Mur_ligase_C_dom_sf"/>
</dbReference>
<evidence type="ECO:0000259" key="8">
    <source>
        <dbReference type="Pfam" id="PF08245"/>
    </source>
</evidence>
<dbReference type="Proteomes" id="UP000809081">
    <property type="component" value="Unassembled WGS sequence"/>
</dbReference>
<gene>
    <name evidence="9" type="ORF">JOC31_000880</name>
</gene>
<keyword evidence="3" id="KW-0479">Metal-binding</keyword>
<evidence type="ECO:0000256" key="7">
    <source>
        <dbReference type="PIRNR" id="PIRNR001563"/>
    </source>
</evidence>
<dbReference type="PANTHER" id="PTHR11136">
    <property type="entry name" value="FOLYLPOLYGLUTAMATE SYNTHASE-RELATED"/>
    <property type="match status" value="1"/>
</dbReference>
<dbReference type="NCBIfam" id="TIGR01499">
    <property type="entry name" value="folC"/>
    <property type="match status" value="1"/>
</dbReference>
<evidence type="ECO:0000256" key="2">
    <source>
        <dbReference type="ARBA" id="ARBA00022598"/>
    </source>
</evidence>
<dbReference type="InterPro" id="IPR001645">
    <property type="entry name" value="Folylpolyglutamate_synth"/>
</dbReference>
<dbReference type="InterPro" id="IPR013221">
    <property type="entry name" value="Mur_ligase_cen"/>
</dbReference>
<feature type="domain" description="Mur ligase central" evidence="8">
    <location>
        <begin position="45"/>
        <end position="265"/>
    </location>
</feature>
<dbReference type="SUPFAM" id="SSF53244">
    <property type="entry name" value="MurD-like peptide ligases, peptide-binding domain"/>
    <property type="match status" value="1"/>
</dbReference>